<evidence type="ECO:0000313" key="1">
    <source>
        <dbReference type="EMBL" id="KFP73462.1"/>
    </source>
</evidence>
<name>A0A091MI93_9PASS</name>
<evidence type="ECO:0000313" key="2">
    <source>
        <dbReference type="Proteomes" id="UP000053537"/>
    </source>
</evidence>
<protein>
    <submittedName>
        <fullName evidence="1">Uncharacterized protein C15orf39</fullName>
    </submittedName>
</protein>
<proteinExistence type="predicted"/>
<reference evidence="1 2" key="1">
    <citation type="submission" date="2014-04" db="EMBL/GenBank/DDBJ databases">
        <title>Genome evolution of avian class.</title>
        <authorList>
            <person name="Zhang G."/>
            <person name="Li C."/>
        </authorList>
    </citation>
    <scope>NUCLEOTIDE SEQUENCE [LARGE SCALE GENOMIC DNA]</scope>
    <source>
        <strain evidence="1">BGI_N310</strain>
    </source>
</reference>
<gene>
    <name evidence="1" type="ORF">N310_06185</name>
</gene>
<dbReference type="Proteomes" id="UP000053537">
    <property type="component" value="Unassembled WGS sequence"/>
</dbReference>
<sequence>YFTSLHTCICDRISNSVYHCSPELLQQWLKKADPVEEPGETLKSLAKAKKNFRTCGPQKLTKDKEIWLAFEDVSHLLTKLLHQLKSFMLSCPFPHVVRAGTIFIPIHLVKNQLFPMLPRASIDQVLQKHKVELRPTTLSEERRLRSMKLQGCSSRMLKLLALKQFPEIY</sequence>
<dbReference type="PANTHER" id="PTHR28422">
    <property type="entry name" value="SIMILAR TO HUMAN CHROMOSOME 15 OPEN READING FRAME 39"/>
    <property type="match status" value="1"/>
</dbReference>
<feature type="non-terminal residue" evidence="1">
    <location>
        <position position="169"/>
    </location>
</feature>
<dbReference type="InterPro" id="IPR037656">
    <property type="entry name" value="DUF5525"/>
</dbReference>
<feature type="non-terminal residue" evidence="1">
    <location>
        <position position="1"/>
    </location>
</feature>
<organism evidence="1 2">
    <name type="scientific">Acanthisitta chloris</name>
    <name type="common">rifleman</name>
    <dbReference type="NCBI Taxonomy" id="57068"/>
    <lineage>
        <taxon>Eukaryota</taxon>
        <taxon>Metazoa</taxon>
        <taxon>Chordata</taxon>
        <taxon>Craniata</taxon>
        <taxon>Vertebrata</taxon>
        <taxon>Euteleostomi</taxon>
        <taxon>Archelosauria</taxon>
        <taxon>Archosauria</taxon>
        <taxon>Dinosauria</taxon>
        <taxon>Saurischia</taxon>
        <taxon>Theropoda</taxon>
        <taxon>Coelurosauria</taxon>
        <taxon>Aves</taxon>
        <taxon>Neognathae</taxon>
        <taxon>Neoaves</taxon>
        <taxon>Telluraves</taxon>
        <taxon>Australaves</taxon>
        <taxon>Passeriformes</taxon>
        <taxon>Acanthisittidae</taxon>
        <taxon>Acanthisitta</taxon>
    </lineage>
</organism>
<accession>A0A091MI93</accession>
<dbReference type="PANTHER" id="PTHR28422:SF1">
    <property type="entry name" value="SIMILAR TO HUMAN CHROMOSOME 15 OPEN READING FRAME 39"/>
    <property type="match status" value="1"/>
</dbReference>
<dbReference type="EMBL" id="KK826932">
    <property type="protein sequence ID" value="KFP73462.1"/>
    <property type="molecule type" value="Genomic_DNA"/>
</dbReference>
<keyword evidence="2" id="KW-1185">Reference proteome</keyword>
<dbReference type="AlphaFoldDB" id="A0A091MI93"/>
<dbReference type="Pfam" id="PF17663">
    <property type="entry name" value="DUF5525"/>
    <property type="match status" value="1"/>
</dbReference>